<dbReference type="OrthoDB" id="407298at2759"/>
<dbReference type="InterPro" id="IPR000028">
    <property type="entry name" value="Chloroperoxidase"/>
</dbReference>
<dbReference type="PROSITE" id="PS51405">
    <property type="entry name" value="HEME_HALOPEROXIDASE"/>
    <property type="match status" value="1"/>
</dbReference>
<dbReference type="GO" id="GO:0004601">
    <property type="term" value="F:peroxidase activity"/>
    <property type="evidence" value="ECO:0007669"/>
    <property type="project" value="UniProtKB-KW"/>
</dbReference>
<keyword evidence="6" id="KW-0408">Iron</keyword>
<gene>
    <name evidence="10" type="ORF">AB675_4726</name>
</gene>
<comment type="similarity">
    <text evidence="7">Belongs to the chloroperoxidase family.</text>
</comment>
<dbReference type="SUPFAM" id="SSF47571">
    <property type="entry name" value="Cloroperoxidase"/>
    <property type="match status" value="1"/>
</dbReference>
<comment type="caution">
    <text evidence="10">The sequence shown here is derived from an EMBL/GenBank/DDBJ whole genome shotgun (WGS) entry which is preliminary data.</text>
</comment>
<evidence type="ECO:0000256" key="4">
    <source>
        <dbReference type="ARBA" id="ARBA00022723"/>
    </source>
</evidence>
<dbReference type="InterPro" id="IPR036851">
    <property type="entry name" value="Chloroperoxidase-like_sf"/>
</dbReference>
<evidence type="ECO:0000313" key="10">
    <source>
        <dbReference type="EMBL" id="KPI39203.1"/>
    </source>
</evidence>
<name>A0A0N1HSK9_9EURO</name>
<feature type="chain" id="PRO_5005873541" evidence="8">
    <location>
        <begin position="20"/>
        <end position="489"/>
    </location>
</feature>
<protein>
    <submittedName>
        <fullName evidence="10">Aromatic peroxygenase</fullName>
    </submittedName>
</protein>
<accession>A0A0N1HSK9</accession>
<dbReference type="EMBL" id="LFJN01000016">
    <property type="protein sequence ID" value="KPI39203.1"/>
    <property type="molecule type" value="Genomic_DNA"/>
</dbReference>
<evidence type="ECO:0000256" key="3">
    <source>
        <dbReference type="ARBA" id="ARBA00022617"/>
    </source>
</evidence>
<dbReference type="GeneID" id="28736764"/>
<sequence>MKYQSLALAATTFLTCASAFPRMDAEQLKAYNEASKRSAEPAACPYAKREAEAAADPSCPFAKIANKFKRSTFNAEQQHIRTDGEYAFVPPNFQSGDQRGPCPGLNALANHGYLPHSGVADMQTIIKATNEVYGMSLDLGGFLAVYGTVFDGNPLSTSPGYSIGGPSKDSQNILNGVGLLGTPSGLSGSHNKYESDVSPTRADLYLTGNNFHNVKDRFVDYYYALKENTPAPEQYTALAPFHAQRYEESLMSNPYFFYSPFAGILVSPAGYSFPPRMMANHSEEYPEGYLSRETFSTFFGVDTHESQNPQDFEVKQGWERIPDNWYKRPINDEFSIPDFLLDVLQHAEYDPRLLSFGGNTNGVNTFAGLDIGDLTGGVLNFANLLDPNNLLCVALQIAEAAAPDVLGSLYTDVKKAMTPLTDKVTQLLAGKGCPQLQKINSELFEKYPGYTESYGSYAGFSEIGTDPVDGVLEGVTGVLGGLIPTGQKV</sequence>
<feature type="signal peptide" evidence="8">
    <location>
        <begin position="1"/>
        <end position="19"/>
    </location>
</feature>
<evidence type="ECO:0000313" key="11">
    <source>
        <dbReference type="Proteomes" id="UP000038010"/>
    </source>
</evidence>
<dbReference type="PANTHER" id="PTHR33577">
    <property type="entry name" value="STERIGMATOCYSTIN BIOSYNTHESIS PEROXIDASE STCC-RELATED"/>
    <property type="match status" value="1"/>
</dbReference>
<comment type="cofactor">
    <cofactor evidence="1">
        <name>heme b</name>
        <dbReference type="ChEBI" id="CHEBI:60344"/>
    </cofactor>
</comment>
<dbReference type="AlphaFoldDB" id="A0A0N1HSK9"/>
<reference evidence="10 11" key="1">
    <citation type="submission" date="2015-06" db="EMBL/GenBank/DDBJ databases">
        <title>Draft genome of the ant-associated black yeast Phialophora attae CBS 131958.</title>
        <authorList>
            <person name="Moreno L.F."/>
            <person name="Stielow B.J."/>
            <person name="de Hoog S."/>
            <person name="Vicente V.A."/>
            <person name="Weiss V.A."/>
            <person name="de Vries M."/>
            <person name="Cruz L.M."/>
            <person name="Souza E.M."/>
        </authorList>
    </citation>
    <scope>NUCLEOTIDE SEQUENCE [LARGE SCALE GENOMIC DNA]</scope>
    <source>
        <strain evidence="10 11">CBS 131958</strain>
    </source>
</reference>
<dbReference type="RefSeq" id="XP_017999166.1">
    <property type="nucleotide sequence ID" value="XM_018144885.1"/>
</dbReference>
<evidence type="ECO:0000256" key="7">
    <source>
        <dbReference type="ARBA" id="ARBA00025795"/>
    </source>
</evidence>
<dbReference type="Pfam" id="PF01328">
    <property type="entry name" value="Peroxidase_2"/>
    <property type="match status" value="1"/>
</dbReference>
<keyword evidence="2" id="KW-0575">Peroxidase</keyword>
<dbReference type="VEuPathDB" id="FungiDB:AB675_4726"/>
<evidence type="ECO:0000259" key="9">
    <source>
        <dbReference type="PROSITE" id="PS51405"/>
    </source>
</evidence>
<keyword evidence="8" id="KW-0732">Signal</keyword>
<evidence type="ECO:0000256" key="1">
    <source>
        <dbReference type="ARBA" id="ARBA00001970"/>
    </source>
</evidence>
<keyword evidence="11" id="KW-1185">Reference proteome</keyword>
<evidence type="ECO:0000256" key="6">
    <source>
        <dbReference type="ARBA" id="ARBA00023004"/>
    </source>
</evidence>
<keyword evidence="3" id="KW-0349">Heme</keyword>
<keyword evidence="5" id="KW-0560">Oxidoreductase</keyword>
<dbReference type="PANTHER" id="PTHR33577:SF1">
    <property type="entry name" value="HEME HALOPEROXIDASE FAMILY PROFILE DOMAIN-CONTAINING PROTEIN"/>
    <property type="match status" value="1"/>
</dbReference>
<dbReference type="GO" id="GO:0046872">
    <property type="term" value="F:metal ion binding"/>
    <property type="evidence" value="ECO:0007669"/>
    <property type="project" value="UniProtKB-KW"/>
</dbReference>
<proteinExistence type="inferred from homology"/>
<evidence type="ECO:0000256" key="8">
    <source>
        <dbReference type="SAM" id="SignalP"/>
    </source>
</evidence>
<evidence type="ECO:0000256" key="2">
    <source>
        <dbReference type="ARBA" id="ARBA00022559"/>
    </source>
</evidence>
<dbReference type="Gene3D" id="1.10.489.10">
    <property type="entry name" value="Chloroperoxidase-like"/>
    <property type="match status" value="1"/>
</dbReference>
<feature type="domain" description="Heme haloperoxidase family profile" evidence="9">
    <location>
        <begin position="84"/>
        <end position="341"/>
    </location>
</feature>
<organism evidence="10 11">
    <name type="scientific">Cyphellophora attinorum</name>
    <dbReference type="NCBI Taxonomy" id="1664694"/>
    <lineage>
        <taxon>Eukaryota</taxon>
        <taxon>Fungi</taxon>
        <taxon>Dikarya</taxon>
        <taxon>Ascomycota</taxon>
        <taxon>Pezizomycotina</taxon>
        <taxon>Eurotiomycetes</taxon>
        <taxon>Chaetothyriomycetidae</taxon>
        <taxon>Chaetothyriales</taxon>
        <taxon>Cyphellophoraceae</taxon>
        <taxon>Cyphellophora</taxon>
    </lineage>
</organism>
<evidence type="ECO:0000256" key="5">
    <source>
        <dbReference type="ARBA" id="ARBA00023002"/>
    </source>
</evidence>
<dbReference type="Proteomes" id="UP000038010">
    <property type="component" value="Unassembled WGS sequence"/>
</dbReference>
<keyword evidence="4" id="KW-0479">Metal-binding</keyword>